<keyword evidence="3" id="KW-1185">Reference proteome</keyword>
<dbReference type="EMBL" id="GL883132">
    <property type="protein sequence ID" value="EGG02285.1"/>
    <property type="molecule type" value="Genomic_DNA"/>
</dbReference>
<feature type="region of interest" description="Disordered" evidence="1">
    <location>
        <begin position="448"/>
        <end position="534"/>
    </location>
</feature>
<feature type="compositionally biased region" description="Basic residues" evidence="1">
    <location>
        <begin position="507"/>
        <end position="529"/>
    </location>
</feature>
<dbReference type="InParanoid" id="F4RZA6"/>
<dbReference type="HOGENOM" id="CLU_318333_0_0_1"/>
<evidence type="ECO:0000256" key="1">
    <source>
        <dbReference type="SAM" id="MobiDB-lite"/>
    </source>
</evidence>
<gene>
    <name evidence="2" type="ORF">MELLADRAFT_66461</name>
</gene>
<organism evidence="3">
    <name type="scientific">Melampsora larici-populina (strain 98AG31 / pathotype 3-4-7)</name>
    <name type="common">Poplar leaf rust fungus</name>
    <dbReference type="NCBI Taxonomy" id="747676"/>
    <lineage>
        <taxon>Eukaryota</taxon>
        <taxon>Fungi</taxon>
        <taxon>Dikarya</taxon>
        <taxon>Basidiomycota</taxon>
        <taxon>Pucciniomycotina</taxon>
        <taxon>Pucciniomycetes</taxon>
        <taxon>Pucciniales</taxon>
        <taxon>Melampsoraceae</taxon>
        <taxon>Melampsora</taxon>
    </lineage>
</organism>
<feature type="compositionally biased region" description="Polar residues" evidence="1">
    <location>
        <begin position="448"/>
        <end position="460"/>
    </location>
</feature>
<proteinExistence type="predicted"/>
<feature type="compositionally biased region" description="Basic and acidic residues" evidence="1">
    <location>
        <begin position="414"/>
        <end position="430"/>
    </location>
</feature>
<dbReference type="Proteomes" id="UP000001072">
    <property type="component" value="Unassembled WGS sequence"/>
</dbReference>
<evidence type="ECO:0000313" key="3">
    <source>
        <dbReference type="Proteomes" id="UP000001072"/>
    </source>
</evidence>
<feature type="region of interest" description="Disordered" evidence="1">
    <location>
        <begin position="544"/>
        <end position="563"/>
    </location>
</feature>
<dbReference type="VEuPathDB" id="FungiDB:MELLADRAFT_66461"/>
<name>F4RZA6_MELLP</name>
<dbReference type="OrthoDB" id="10510406at2759"/>
<feature type="region of interest" description="Disordered" evidence="1">
    <location>
        <begin position="197"/>
        <end position="244"/>
    </location>
</feature>
<feature type="compositionally biased region" description="Acidic residues" evidence="1">
    <location>
        <begin position="479"/>
        <end position="499"/>
    </location>
</feature>
<accession>F4RZA6</accession>
<feature type="region of interest" description="Disordered" evidence="1">
    <location>
        <begin position="401"/>
        <end position="430"/>
    </location>
</feature>
<sequence>MTGYIDCHKPSNELTTSFEKASSHHILMKKITSRFNYGIFNINQMFVLVYLISSASQIHGNLKPVTKTPLKFEALRSGDYNLWTSPGIMDGLFTSTPGVATSSNLQEAKEVKYFSLYHNGPQIAKPETYHTAPQELKSQRSLPHDIDNLGEKAGPTSINEKALMGHTSHPQLLSSSDQQQEATGLLFKDIVKIKPPGDYLKNHHAQAHPASPRRTSSSSKKVDGNIMTKSDPEEDVPSNMGSPNIPSILNVQTESKASKVNIPRDNENKNQKVHQLSGISAQEVPNKNNMMISGHIGDRKVYSKAPKFSGGSSSRDMNTTTKIHSQNLNSFKQGKMRLEVSPLKAYHRSTEKLTKNKGMSYKKGMNMIPYKAKFQEEKVNDKVLDDKNFFKALEDFNEALDDKDLKANPPMTDQKQEIKNTSENKPDNEDTEKLIKQKADYAVVDTAHSNGNTALGNDTENANHVEEDPNAEVSSAQQEGDEGEDEPDVDEVEQDDLQEMSESGKASQRRSKTAKNKKGKKSHKSKKGKNTSIQKHTSIPFFDSEFLDSTDHKPSKKQSEMSREELFKVDQSQFLRHFLKSRNNTPYLPIILGDMEFEYLMSLKYTESGVWDKLSIDFTNNFEPWREGIRRVACLDEQFKEKYMVWKWKNQKHTLPKYAQNFVESLKPDEEFVTFRDATLHDWQAYSDRKNYVLEHDENMIQTVFGILGEMMEKRIVTLNLMSHHSSDLVESIIDSGAIREGIDLPIIITFDQSLCLSHEDGWLDDTDKEDIQYHAVELIEAMNGRVSGYDGEEYFKSDCSWLQECTRAYITKPGSRIAKLVEERIKALANRADHLKVPVPKALDAYIPPSIKGKGLSLGDILLSTHAGLDLESLVKLKAILKWDEFKDPKTRTKPLNRKQTKCIGDWESIRKDFASEADDIKRYCDLKDVVIRNLNAYIARCNMQGFL</sequence>
<protein>
    <submittedName>
        <fullName evidence="2">Uncharacterized protein</fullName>
    </submittedName>
</protein>
<dbReference type="GeneID" id="18930632"/>
<feature type="compositionally biased region" description="Basic and acidic residues" evidence="1">
    <location>
        <begin position="549"/>
        <end position="563"/>
    </location>
</feature>
<reference evidence="3" key="1">
    <citation type="journal article" date="2011" name="Proc. Natl. Acad. Sci. U.S.A.">
        <title>Obligate biotrophy features unraveled by the genomic analysis of rust fungi.</title>
        <authorList>
            <person name="Duplessis S."/>
            <person name="Cuomo C.A."/>
            <person name="Lin Y.-C."/>
            <person name="Aerts A."/>
            <person name="Tisserant E."/>
            <person name="Veneault-Fourrey C."/>
            <person name="Joly D.L."/>
            <person name="Hacquard S."/>
            <person name="Amselem J."/>
            <person name="Cantarel B.L."/>
            <person name="Chiu R."/>
            <person name="Coutinho P.M."/>
            <person name="Feau N."/>
            <person name="Field M."/>
            <person name="Frey P."/>
            <person name="Gelhaye E."/>
            <person name="Goldberg J."/>
            <person name="Grabherr M.G."/>
            <person name="Kodira C.D."/>
            <person name="Kohler A."/>
            <person name="Kuees U."/>
            <person name="Lindquist E.A."/>
            <person name="Lucas S.M."/>
            <person name="Mago R."/>
            <person name="Mauceli E."/>
            <person name="Morin E."/>
            <person name="Murat C."/>
            <person name="Pangilinan J.L."/>
            <person name="Park R."/>
            <person name="Pearson M."/>
            <person name="Quesneville H."/>
            <person name="Rouhier N."/>
            <person name="Sakthikumar S."/>
            <person name="Salamov A.A."/>
            <person name="Schmutz J."/>
            <person name="Selles B."/>
            <person name="Shapiro H."/>
            <person name="Tanguay P."/>
            <person name="Tuskan G.A."/>
            <person name="Henrissat B."/>
            <person name="Van de Peer Y."/>
            <person name="Rouze P."/>
            <person name="Ellis J.G."/>
            <person name="Dodds P.N."/>
            <person name="Schein J.E."/>
            <person name="Zhong S."/>
            <person name="Hamelin R.C."/>
            <person name="Grigoriev I.V."/>
            <person name="Szabo L.J."/>
            <person name="Martin F."/>
        </authorList>
    </citation>
    <scope>NUCLEOTIDE SEQUENCE [LARGE SCALE GENOMIC DNA]</scope>
    <source>
        <strain evidence="3">98AG31 / pathotype 3-4-7</strain>
    </source>
</reference>
<dbReference type="KEGG" id="mlr:MELLADRAFT_66461"/>
<evidence type="ECO:0000313" key="2">
    <source>
        <dbReference type="EMBL" id="EGG02285.1"/>
    </source>
</evidence>
<dbReference type="AlphaFoldDB" id="F4RZA6"/>
<dbReference type="RefSeq" id="XP_007414542.1">
    <property type="nucleotide sequence ID" value="XM_007414480.1"/>
</dbReference>